<name>A0ABV4SY69_9ACTN</name>
<evidence type="ECO:0008006" key="4">
    <source>
        <dbReference type="Google" id="ProtNLM"/>
    </source>
</evidence>
<protein>
    <recommendedName>
        <fullName evidence="4">Period circadian protein</fullName>
    </recommendedName>
</protein>
<reference evidence="2 3" key="1">
    <citation type="submission" date="2024-08" db="EMBL/GenBank/DDBJ databases">
        <title>Genome sequence of Streptomyces aureus CACIA-1.46HGO.</title>
        <authorList>
            <person name="Evangelista-Martinez Z."/>
        </authorList>
    </citation>
    <scope>NUCLEOTIDE SEQUENCE [LARGE SCALE GENOMIC DNA]</scope>
    <source>
        <strain evidence="2 3">CACIA-1.46HGO</strain>
    </source>
</reference>
<sequence>MAKLQSLDPNTPETPVRPAAADPTAAKEEAEGAGGAACSDTAGPPGTPGGGGAGCNQIRGNGTAGPGGGGGGSNRVPAGGTSGSATGPAAVTITYEQAGGNNGGGTGSILPINLSGILPMFNNISVNNNIKSPGASNTTTQNFGLRTP</sequence>
<feature type="compositionally biased region" description="Low complexity" evidence="1">
    <location>
        <begin position="74"/>
        <end position="87"/>
    </location>
</feature>
<feature type="compositionally biased region" description="Gly residues" evidence="1">
    <location>
        <begin position="62"/>
        <end position="73"/>
    </location>
</feature>
<organism evidence="2 3">
    <name type="scientific">Streptomyces aureus</name>
    <dbReference type="NCBI Taxonomy" id="193461"/>
    <lineage>
        <taxon>Bacteria</taxon>
        <taxon>Bacillati</taxon>
        <taxon>Actinomycetota</taxon>
        <taxon>Actinomycetes</taxon>
        <taxon>Kitasatosporales</taxon>
        <taxon>Streptomycetaceae</taxon>
        <taxon>Streptomyces</taxon>
    </lineage>
</organism>
<feature type="region of interest" description="Disordered" evidence="1">
    <location>
        <begin position="1"/>
        <end position="87"/>
    </location>
</feature>
<dbReference type="RefSeq" id="WP_372567029.1">
    <property type="nucleotide sequence ID" value="NZ_JBGOSP010000053.1"/>
</dbReference>
<evidence type="ECO:0000256" key="1">
    <source>
        <dbReference type="SAM" id="MobiDB-lite"/>
    </source>
</evidence>
<evidence type="ECO:0000313" key="3">
    <source>
        <dbReference type="Proteomes" id="UP001571476"/>
    </source>
</evidence>
<gene>
    <name evidence="2" type="ORF">ACEG43_44830</name>
</gene>
<comment type="caution">
    <text evidence="2">The sequence shown here is derived from an EMBL/GenBank/DDBJ whole genome shotgun (WGS) entry which is preliminary data.</text>
</comment>
<accession>A0ABV4SY69</accession>
<dbReference type="EMBL" id="JBGOSP010000053">
    <property type="protein sequence ID" value="MFA3843176.1"/>
    <property type="molecule type" value="Genomic_DNA"/>
</dbReference>
<dbReference type="Proteomes" id="UP001571476">
    <property type="component" value="Unassembled WGS sequence"/>
</dbReference>
<evidence type="ECO:0000313" key="2">
    <source>
        <dbReference type="EMBL" id="MFA3843176.1"/>
    </source>
</evidence>
<proteinExistence type="predicted"/>
<keyword evidence="3" id="KW-1185">Reference proteome</keyword>